<dbReference type="SUPFAM" id="SSF143120">
    <property type="entry name" value="YefM-like"/>
    <property type="match status" value="1"/>
</dbReference>
<evidence type="ECO:0000256" key="2">
    <source>
        <dbReference type="SAM" id="MobiDB-lite"/>
    </source>
</evidence>
<dbReference type="Proteomes" id="UP001501570">
    <property type="component" value="Unassembled WGS sequence"/>
</dbReference>
<evidence type="ECO:0008006" key="5">
    <source>
        <dbReference type="Google" id="ProtNLM"/>
    </source>
</evidence>
<dbReference type="EMBL" id="BAABJQ010000027">
    <property type="protein sequence ID" value="GAA5196717.1"/>
    <property type="molecule type" value="Genomic_DNA"/>
</dbReference>
<protein>
    <recommendedName>
        <fullName evidence="5">Antitoxin</fullName>
    </recommendedName>
</protein>
<evidence type="ECO:0000313" key="4">
    <source>
        <dbReference type="Proteomes" id="UP001501570"/>
    </source>
</evidence>
<evidence type="ECO:0000256" key="1">
    <source>
        <dbReference type="ARBA" id="ARBA00009981"/>
    </source>
</evidence>
<dbReference type="NCBIfam" id="TIGR01552">
    <property type="entry name" value="phd_fam"/>
    <property type="match status" value="1"/>
</dbReference>
<accession>A0ABP9SLC6</accession>
<comment type="caution">
    <text evidence="3">The sequence shown here is derived from an EMBL/GenBank/DDBJ whole genome shotgun (WGS) entry which is preliminary data.</text>
</comment>
<feature type="region of interest" description="Disordered" evidence="2">
    <location>
        <begin position="71"/>
        <end position="100"/>
    </location>
</feature>
<sequence>MVERMTVRVPIRRLQRHASEVIAQVEAGQRVEITRNGVLVAVLSAPDPEVAAWEKLIASGAVDPDEDRIGGLAGWRTPRGTSSNRLTDALHELRDDESER</sequence>
<dbReference type="Gene3D" id="3.40.1620.10">
    <property type="entry name" value="YefM-like domain"/>
    <property type="match status" value="1"/>
</dbReference>
<organism evidence="3 4">
    <name type="scientific">Rugosimonospora acidiphila</name>
    <dbReference type="NCBI Taxonomy" id="556531"/>
    <lineage>
        <taxon>Bacteria</taxon>
        <taxon>Bacillati</taxon>
        <taxon>Actinomycetota</taxon>
        <taxon>Actinomycetes</taxon>
        <taxon>Micromonosporales</taxon>
        <taxon>Micromonosporaceae</taxon>
        <taxon>Rugosimonospora</taxon>
    </lineage>
</organism>
<name>A0ABP9SLC6_9ACTN</name>
<evidence type="ECO:0000313" key="3">
    <source>
        <dbReference type="EMBL" id="GAA5196717.1"/>
    </source>
</evidence>
<comment type="similarity">
    <text evidence="1">Belongs to the phD/YefM antitoxin family.</text>
</comment>
<reference evidence="4" key="1">
    <citation type="journal article" date="2019" name="Int. J. Syst. Evol. Microbiol.">
        <title>The Global Catalogue of Microorganisms (GCM) 10K type strain sequencing project: providing services to taxonomists for standard genome sequencing and annotation.</title>
        <authorList>
            <consortium name="The Broad Institute Genomics Platform"/>
            <consortium name="The Broad Institute Genome Sequencing Center for Infectious Disease"/>
            <person name="Wu L."/>
            <person name="Ma J."/>
        </authorList>
    </citation>
    <scope>NUCLEOTIDE SEQUENCE [LARGE SCALE GENOMIC DNA]</scope>
    <source>
        <strain evidence="4">JCM 18304</strain>
    </source>
</reference>
<keyword evidence="4" id="KW-1185">Reference proteome</keyword>
<proteinExistence type="inferred from homology"/>
<dbReference type="InterPro" id="IPR036165">
    <property type="entry name" value="YefM-like_sf"/>
</dbReference>
<gene>
    <name evidence="3" type="ORF">GCM10023322_66340</name>
</gene>